<name>A0AAE5RTZ0_9HYPH</name>
<accession>A0AAE5RTZ0</accession>
<protein>
    <submittedName>
        <fullName evidence="1">Uncharacterized protein</fullName>
    </submittedName>
</protein>
<organism evidence="1 2">
    <name type="scientific">Agrobacterium rosae</name>
    <dbReference type="NCBI Taxonomy" id="1972867"/>
    <lineage>
        <taxon>Bacteria</taxon>
        <taxon>Pseudomonadati</taxon>
        <taxon>Pseudomonadota</taxon>
        <taxon>Alphaproteobacteria</taxon>
        <taxon>Hyphomicrobiales</taxon>
        <taxon>Rhizobiaceae</taxon>
        <taxon>Rhizobium/Agrobacterium group</taxon>
        <taxon>Agrobacterium</taxon>
    </lineage>
</organism>
<dbReference type="EMBL" id="NXEJ01000010">
    <property type="protein sequence ID" value="POO49356.1"/>
    <property type="molecule type" value="Genomic_DNA"/>
</dbReference>
<evidence type="ECO:0000313" key="1">
    <source>
        <dbReference type="EMBL" id="POO49356.1"/>
    </source>
</evidence>
<dbReference type="Proteomes" id="UP000237447">
    <property type="component" value="Unassembled WGS sequence"/>
</dbReference>
<comment type="caution">
    <text evidence="1">The sequence shown here is derived from an EMBL/GenBank/DDBJ whole genome shotgun (WGS) entry which is preliminary data.</text>
</comment>
<sequence length="69" mass="7974">MRLNFFHFVEAPNPATKRVQKYICAKSVEEFSAKYISLTALAEQTRIFGATLRIRLSEDGIWPVYETYG</sequence>
<proteinExistence type="predicted"/>
<reference evidence="1 2" key="1">
    <citation type="journal article" date="2018" name="Syst. Appl. Microbiol.">
        <title>Agrobacterium rosae sp. nov., isolated from galls on different agricultural crops.</title>
        <authorList>
            <person name="Kuzmanovic N."/>
            <person name="Pulawska J."/>
            <person name="Smalla K."/>
            <person name="Nesme X."/>
        </authorList>
    </citation>
    <scope>NUCLEOTIDE SEQUENCE [LARGE SCALE GENOMIC DNA]</scope>
    <source>
        <strain evidence="1 2">NCPPB 1650</strain>
    </source>
</reference>
<dbReference type="AlphaFoldDB" id="A0AAE5RTZ0"/>
<evidence type="ECO:0000313" key="2">
    <source>
        <dbReference type="Proteomes" id="UP000237447"/>
    </source>
</evidence>
<gene>
    <name evidence="1" type="ORF">CPJ18_21680</name>
</gene>